<sequence>MENGKNVLTAPDSLSQLFIPPLVLQTLPPETALVLCALPLARHDNMLIVAVADVENVDAIEQLKLATGLDVFPLQADKGDLEKMVEQYYDPTYPERKLEEEKYQQRISRLHVDLCKTGGTMDRAEKLFRLIIFNALRTHTSLITWKILANGKLDILYRIKGNDHVAMRPPMLMVDDLLRHVSKEASIPEGSEEEMLFGTIALKDEDQQWPTIAIAVDQTIVVQKTSVEPLNAEQIERVDARLQGMSFASPEDKLVEIILLGACICEATEILIEKSSSHLLLVFHLENGQKRLVMEAPATMFLPVLCNFMVRARQMSDPNFFQRIFRRKIAEPPLAEQVHGSFFFDDMEGNRHRLFYETRSFCGRRFLKLVVNKKQADWREFFGHEMSASPVHDDEDDR</sequence>
<dbReference type="STRING" id="1618994.UX57_C0006G0031"/>
<dbReference type="SUPFAM" id="SSF160246">
    <property type="entry name" value="EspE N-terminal domain-like"/>
    <property type="match status" value="1"/>
</dbReference>
<gene>
    <name evidence="2" type="ORF">UX57_C0006G0031</name>
</gene>
<evidence type="ECO:0000259" key="1">
    <source>
        <dbReference type="Pfam" id="PF05157"/>
    </source>
</evidence>
<evidence type="ECO:0000313" key="3">
    <source>
        <dbReference type="Proteomes" id="UP000034795"/>
    </source>
</evidence>
<dbReference type="Proteomes" id="UP000034795">
    <property type="component" value="Unassembled WGS sequence"/>
</dbReference>
<proteinExistence type="predicted"/>
<comment type="caution">
    <text evidence="2">The sequence shown here is derived from an EMBL/GenBank/DDBJ whole genome shotgun (WGS) entry which is preliminary data.</text>
</comment>
<reference evidence="2 3" key="1">
    <citation type="journal article" date="2015" name="Nature">
        <title>rRNA introns, odd ribosomes, and small enigmatic genomes across a large radiation of phyla.</title>
        <authorList>
            <person name="Brown C.T."/>
            <person name="Hug L.A."/>
            <person name="Thomas B.C."/>
            <person name="Sharon I."/>
            <person name="Castelle C.J."/>
            <person name="Singh A."/>
            <person name="Wilkins M.J."/>
            <person name="Williams K.H."/>
            <person name="Banfield J.F."/>
        </authorList>
    </citation>
    <scope>NUCLEOTIDE SEQUENCE [LARGE SCALE GENOMIC DNA]</scope>
</reference>
<dbReference type="Gene3D" id="3.30.300.160">
    <property type="entry name" value="Type II secretion system, protein E, N-terminal domain"/>
    <property type="match status" value="1"/>
</dbReference>
<dbReference type="AlphaFoldDB" id="A0A0G1Q7W4"/>
<protein>
    <submittedName>
        <fullName evidence="2">Type IV pilus assembly protein PilB</fullName>
    </submittedName>
</protein>
<evidence type="ECO:0000313" key="2">
    <source>
        <dbReference type="EMBL" id="KKU41121.1"/>
    </source>
</evidence>
<dbReference type="Pfam" id="PF05157">
    <property type="entry name" value="MshEN"/>
    <property type="match status" value="1"/>
</dbReference>
<dbReference type="InterPro" id="IPR037257">
    <property type="entry name" value="T2SS_E_N_sf"/>
</dbReference>
<organism evidence="2 3">
    <name type="scientific">Candidatus Uhrbacteria bacterium GW2011_GWE2_46_68</name>
    <dbReference type="NCBI Taxonomy" id="1618994"/>
    <lineage>
        <taxon>Bacteria</taxon>
        <taxon>Candidatus Uhriibacteriota</taxon>
    </lineage>
</organism>
<dbReference type="InterPro" id="IPR007831">
    <property type="entry name" value="T2SS_GspE_N"/>
</dbReference>
<dbReference type="EMBL" id="LCMS01000006">
    <property type="protein sequence ID" value="KKU41121.1"/>
    <property type="molecule type" value="Genomic_DNA"/>
</dbReference>
<name>A0A0G1Q7W4_9BACT</name>
<feature type="domain" description="Type II secretion system protein GspE N-terminal" evidence="1">
    <location>
        <begin position="14"/>
        <end position="91"/>
    </location>
</feature>
<accession>A0A0G1Q7W4</accession>